<accession>A0A251V2L4</accession>
<evidence type="ECO:0000313" key="2">
    <source>
        <dbReference type="EMBL" id="OTG29202.1"/>
    </source>
</evidence>
<dbReference type="AlphaFoldDB" id="A0A251V2L4"/>
<protein>
    <submittedName>
        <fullName evidence="2">Uncharacterized protein</fullName>
    </submittedName>
</protein>
<dbReference type="Proteomes" id="UP000215914">
    <property type="component" value="Chromosome 4"/>
</dbReference>
<name>A0A251V2L4_HELAN</name>
<dbReference type="EMBL" id="CM007893">
    <property type="protein sequence ID" value="OTG29202.1"/>
    <property type="molecule type" value="Genomic_DNA"/>
</dbReference>
<evidence type="ECO:0000256" key="1">
    <source>
        <dbReference type="SAM" id="MobiDB-lite"/>
    </source>
</evidence>
<keyword evidence="3" id="KW-1185">Reference proteome</keyword>
<organism evidence="2 3">
    <name type="scientific">Helianthus annuus</name>
    <name type="common">Common sunflower</name>
    <dbReference type="NCBI Taxonomy" id="4232"/>
    <lineage>
        <taxon>Eukaryota</taxon>
        <taxon>Viridiplantae</taxon>
        <taxon>Streptophyta</taxon>
        <taxon>Embryophyta</taxon>
        <taxon>Tracheophyta</taxon>
        <taxon>Spermatophyta</taxon>
        <taxon>Magnoliopsida</taxon>
        <taxon>eudicotyledons</taxon>
        <taxon>Gunneridae</taxon>
        <taxon>Pentapetalae</taxon>
        <taxon>asterids</taxon>
        <taxon>campanulids</taxon>
        <taxon>Asterales</taxon>
        <taxon>Asteraceae</taxon>
        <taxon>Asteroideae</taxon>
        <taxon>Heliantheae alliance</taxon>
        <taxon>Heliantheae</taxon>
        <taxon>Helianthus</taxon>
    </lineage>
</organism>
<dbReference type="InParanoid" id="A0A251V2L4"/>
<evidence type="ECO:0000313" key="3">
    <source>
        <dbReference type="Proteomes" id="UP000215914"/>
    </source>
</evidence>
<reference evidence="3" key="1">
    <citation type="journal article" date="2017" name="Nature">
        <title>The sunflower genome provides insights into oil metabolism, flowering and Asterid evolution.</title>
        <authorList>
            <person name="Badouin H."/>
            <person name="Gouzy J."/>
            <person name="Grassa C.J."/>
            <person name="Murat F."/>
            <person name="Staton S.E."/>
            <person name="Cottret L."/>
            <person name="Lelandais-Briere C."/>
            <person name="Owens G.L."/>
            <person name="Carrere S."/>
            <person name="Mayjonade B."/>
            <person name="Legrand L."/>
            <person name="Gill N."/>
            <person name="Kane N.C."/>
            <person name="Bowers J.E."/>
            <person name="Hubner S."/>
            <person name="Bellec A."/>
            <person name="Berard A."/>
            <person name="Berges H."/>
            <person name="Blanchet N."/>
            <person name="Boniface M.C."/>
            <person name="Brunel D."/>
            <person name="Catrice O."/>
            <person name="Chaidir N."/>
            <person name="Claudel C."/>
            <person name="Donnadieu C."/>
            <person name="Faraut T."/>
            <person name="Fievet G."/>
            <person name="Helmstetter N."/>
            <person name="King M."/>
            <person name="Knapp S.J."/>
            <person name="Lai Z."/>
            <person name="Le Paslier M.C."/>
            <person name="Lippi Y."/>
            <person name="Lorenzon L."/>
            <person name="Mandel J.R."/>
            <person name="Marage G."/>
            <person name="Marchand G."/>
            <person name="Marquand E."/>
            <person name="Bret-Mestries E."/>
            <person name="Morien E."/>
            <person name="Nambeesan S."/>
            <person name="Nguyen T."/>
            <person name="Pegot-Espagnet P."/>
            <person name="Pouilly N."/>
            <person name="Raftis F."/>
            <person name="Sallet E."/>
            <person name="Schiex T."/>
            <person name="Thomas J."/>
            <person name="Vandecasteele C."/>
            <person name="Vares D."/>
            <person name="Vear F."/>
            <person name="Vautrin S."/>
            <person name="Crespi M."/>
            <person name="Mangin B."/>
            <person name="Burke J.M."/>
            <person name="Salse J."/>
            <person name="Munos S."/>
            <person name="Vincourt P."/>
            <person name="Rieseberg L.H."/>
            <person name="Langlade N.B."/>
        </authorList>
    </citation>
    <scope>NUCLEOTIDE SEQUENCE [LARGE SCALE GENOMIC DNA]</scope>
    <source>
        <strain evidence="3">cv. SF193</strain>
    </source>
</reference>
<feature type="region of interest" description="Disordered" evidence="1">
    <location>
        <begin position="19"/>
        <end position="51"/>
    </location>
</feature>
<sequence length="51" mass="6129">MHFVRDSMRTKNVVNRHHLRMQQKEHERALMQQKGRHGASVQNDRGYSRSV</sequence>
<proteinExistence type="predicted"/>
<feature type="compositionally biased region" description="Polar residues" evidence="1">
    <location>
        <begin position="40"/>
        <end position="51"/>
    </location>
</feature>
<gene>
    <name evidence="2" type="ORF">HannXRQ_Chr04g0119641</name>
</gene>